<dbReference type="PANTHER" id="PTHR46417">
    <property type="entry name" value="TRNA (GUANINE-N(1)-)-METHYLTRANSFERASE"/>
    <property type="match status" value="1"/>
</dbReference>
<dbReference type="EC" id="2.1.1.228" evidence="5 15"/>
<comment type="catalytic activity">
    <reaction evidence="14 15 17">
        <text>guanosine(37) in tRNA + S-adenosyl-L-methionine = N(1)-methylguanosine(37) in tRNA + S-adenosyl-L-homocysteine + H(+)</text>
        <dbReference type="Rhea" id="RHEA:36899"/>
        <dbReference type="Rhea" id="RHEA-COMP:10145"/>
        <dbReference type="Rhea" id="RHEA-COMP:10147"/>
        <dbReference type="ChEBI" id="CHEBI:15378"/>
        <dbReference type="ChEBI" id="CHEBI:57856"/>
        <dbReference type="ChEBI" id="CHEBI:59789"/>
        <dbReference type="ChEBI" id="CHEBI:73542"/>
        <dbReference type="ChEBI" id="CHEBI:74269"/>
        <dbReference type="EC" id="2.1.1.228"/>
    </reaction>
</comment>
<comment type="similarity">
    <text evidence="3 15 17">Belongs to the RNA methyltransferase TrmD family.</text>
</comment>
<evidence type="ECO:0000313" key="20">
    <source>
        <dbReference type="Proteomes" id="UP000322294"/>
    </source>
</evidence>
<keyword evidence="20" id="KW-1185">Reference proteome</keyword>
<keyword evidence="11 15" id="KW-0819">tRNA processing</keyword>
<dbReference type="Pfam" id="PF01746">
    <property type="entry name" value="tRNA_m1G_MT"/>
    <property type="match status" value="1"/>
</dbReference>
<evidence type="ECO:0000256" key="16">
    <source>
        <dbReference type="PIRSR" id="PIRSR000386-1"/>
    </source>
</evidence>
<reference evidence="19 20" key="1">
    <citation type="submission" date="2019-07" db="EMBL/GenBank/DDBJ databases">
        <title>Genomic Encyclopedia of Type Strains, Phase I: the one thousand microbial genomes (KMG-I) project.</title>
        <authorList>
            <person name="Kyrpides N."/>
        </authorList>
    </citation>
    <scope>NUCLEOTIDE SEQUENCE [LARGE SCALE GENOMIC DNA]</scope>
    <source>
        <strain evidence="19 20">DSM 16647</strain>
    </source>
</reference>
<keyword evidence="10 15" id="KW-0949">S-adenosyl-L-methionine</keyword>
<gene>
    <name evidence="15" type="primary">trmD</name>
    <name evidence="19" type="ORF">LZ11_00119</name>
</gene>
<keyword evidence="9 15" id="KW-0808">Transferase</keyword>
<evidence type="ECO:0000256" key="8">
    <source>
        <dbReference type="ARBA" id="ARBA00022603"/>
    </source>
</evidence>
<evidence type="ECO:0000256" key="6">
    <source>
        <dbReference type="ARBA" id="ARBA00014679"/>
    </source>
</evidence>
<evidence type="ECO:0000256" key="12">
    <source>
        <dbReference type="ARBA" id="ARBA00029736"/>
    </source>
</evidence>
<evidence type="ECO:0000259" key="18">
    <source>
        <dbReference type="Pfam" id="PF01746"/>
    </source>
</evidence>
<dbReference type="Gene3D" id="3.40.1280.10">
    <property type="match status" value="1"/>
</dbReference>
<evidence type="ECO:0000256" key="5">
    <source>
        <dbReference type="ARBA" id="ARBA00012807"/>
    </source>
</evidence>
<evidence type="ECO:0000256" key="14">
    <source>
        <dbReference type="ARBA" id="ARBA00047783"/>
    </source>
</evidence>
<feature type="binding site" evidence="15 16">
    <location>
        <begin position="134"/>
        <end position="139"/>
    </location>
    <ligand>
        <name>S-adenosyl-L-methionine</name>
        <dbReference type="ChEBI" id="CHEBI:59789"/>
    </ligand>
</feature>
<dbReference type="AlphaFoldDB" id="A0A5S5AZ20"/>
<organism evidence="19 20">
    <name type="scientific">Thermosediminibacter litoriperuensis</name>
    <dbReference type="NCBI Taxonomy" id="291989"/>
    <lineage>
        <taxon>Bacteria</taxon>
        <taxon>Bacillati</taxon>
        <taxon>Bacillota</taxon>
        <taxon>Clostridia</taxon>
        <taxon>Thermosediminibacterales</taxon>
        <taxon>Thermosediminibacteraceae</taxon>
        <taxon>Thermosediminibacter</taxon>
    </lineage>
</organism>
<evidence type="ECO:0000256" key="1">
    <source>
        <dbReference type="ARBA" id="ARBA00002634"/>
    </source>
</evidence>
<dbReference type="NCBIfam" id="NF000648">
    <property type="entry name" value="PRK00026.1"/>
    <property type="match status" value="1"/>
</dbReference>
<accession>A0A5S5AZ20</accession>
<comment type="function">
    <text evidence="1 15 17">Specifically methylates guanosine-37 in various tRNAs.</text>
</comment>
<evidence type="ECO:0000256" key="9">
    <source>
        <dbReference type="ARBA" id="ARBA00022679"/>
    </source>
</evidence>
<dbReference type="GO" id="GO:0005829">
    <property type="term" value="C:cytosol"/>
    <property type="evidence" value="ECO:0007669"/>
    <property type="project" value="TreeGrafter"/>
</dbReference>
<evidence type="ECO:0000256" key="13">
    <source>
        <dbReference type="ARBA" id="ARBA00033392"/>
    </source>
</evidence>
<dbReference type="InterPro" id="IPR029028">
    <property type="entry name" value="Alpha/beta_knot_MTases"/>
</dbReference>
<evidence type="ECO:0000256" key="17">
    <source>
        <dbReference type="RuleBase" id="RU003464"/>
    </source>
</evidence>
<dbReference type="InterPro" id="IPR002649">
    <property type="entry name" value="tRNA_m1G_MeTrfase_TrmD"/>
</dbReference>
<dbReference type="NCBIfam" id="TIGR00088">
    <property type="entry name" value="trmD"/>
    <property type="match status" value="1"/>
</dbReference>
<comment type="subunit">
    <text evidence="4 15 17">Homodimer.</text>
</comment>
<dbReference type="GO" id="GO:0052906">
    <property type="term" value="F:tRNA (guanine(37)-N1)-methyltransferase activity"/>
    <property type="evidence" value="ECO:0007669"/>
    <property type="project" value="UniProtKB-UniRule"/>
</dbReference>
<dbReference type="InterPro" id="IPR016009">
    <property type="entry name" value="tRNA_MeTrfase_TRMD/TRM10"/>
</dbReference>
<proteinExistence type="inferred from homology"/>
<evidence type="ECO:0000256" key="15">
    <source>
        <dbReference type="HAMAP-Rule" id="MF_00605"/>
    </source>
</evidence>
<evidence type="ECO:0000256" key="11">
    <source>
        <dbReference type="ARBA" id="ARBA00022694"/>
    </source>
</evidence>
<dbReference type="FunFam" id="3.40.1280.10:FF:000001">
    <property type="entry name" value="tRNA (guanine-N(1)-)-methyltransferase"/>
    <property type="match status" value="1"/>
</dbReference>
<dbReference type="PIRSF" id="PIRSF000386">
    <property type="entry name" value="tRNA_mtase"/>
    <property type="match status" value="1"/>
</dbReference>
<evidence type="ECO:0000256" key="3">
    <source>
        <dbReference type="ARBA" id="ARBA00007630"/>
    </source>
</evidence>
<name>A0A5S5AZ20_9FIRM</name>
<evidence type="ECO:0000256" key="2">
    <source>
        <dbReference type="ARBA" id="ARBA00004496"/>
    </source>
</evidence>
<evidence type="ECO:0000256" key="4">
    <source>
        <dbReference type="ARBA" id="ARBA00011738"/>
    </source>
</evidence>
<comment type="subcellular location">
    <subcellularLocation>
        <location evidence="2 15 17">Cytoplasm</location>
    </subcellularLocation>
</comment>
<dbReference type="Gene3D" id="1.10.1270.20">
    <property type="entry name" value="tRNA(m1g37)methyltransferase, domain 2"/>
    <property type="match status" value="1"/>
</dbReference>
<dbReference type="InterPro" id="IPR023148">
    <property type="entry name" value="tRNA_m1G_MeTrfase_C_sf"/>
</dbReference>
<feature type="binding site" evidence="15 16">
    <location>
        <position position="115"/>
    </location>
    <ligand>
        <name>S-adenosyl-L-methionine</name>
        <dbReference type="ChEBI" id="CHEBI:59789"/>
    </ligand>
</feature>
<dbReference type="GO" id="GO:0002939">
    <property type="term" value="P:tRNA N1-guanine methylation"/>
    <property type="evidence" value="ECO:0007669"/>
    <property type="project" value="TreeGrafter"/>
</dbReference>
<sequence length="247" mass="28147">MLLFHILTLFPEFFAGPLDVSILKRAREKGLIKIELLNIRDFSRDKHKKVDDYPYGGGAGMVMKPEPIFEAVDFAVGSVEARKRRIILLSPQGRIFNQEMARELSCEEHIILICGHYEGVDERVKTIITDEVSLGDFVLTGGEIPALAVVDATSRLVPGVLGSYESVSEESFSNGLLEYPHYTRPEVYRGLRVPEVLLSGNHREIELFRRREALRRTLEKRPDLFKKLKLTELDKKLLEEMGFGCQE</sequence>
<dbReference type="Proteomes" id="UP000322294">
    <property type="component" value="Unassembled WGS sequence"/>
</dbReference>
<keyword evidence="7 15" id="KW-0963">Cytoplasm</keyword>
<dbReference type="EMBL" id="VNHO01000001">
    <property type="protein sequence ID" value="TYP59957.1"/>
    <property type="molecule type" value="Genomic_DNA"/>
</dbReference>
<dbReference type="CDD" id="cd18080">
    <property type="entry name" value="TrmD-like"/>
    <property type="match status" value="1"/>
</dbReference>
<dbReference type="FunFam" id="1.10.1270.20:FF:000001">
    <property type="entry name" value="tRNA (guanine-N(1)-)-methyltransferase"/>
    <property type="match status" value="1"/>
</dbReference>
<dbReference type="RefSeq" id="WP_148865630.1">
    <property type="nucleotide sequence ID" value="NZ_VNHO01000001.1"/>
</dbReference>
<dbReference type="InterPro" id="IPR029026">
    <property type="entry name" value="tRNA_m1G_MTases_N"/>
</dbReference>
<dbReference type="SUPFAM" id="SSF75217">
    <property type="entry name" value="alpha/beta knot"/>
    <property type="match status" value="1"/>
</dbReference>
<keyword evidence="8 15" id="KW-0489">Methyltransferase</keyword>
<evidence type="ECO:0000256" key="7">
    <source>
        <dbReference type="ARBA" id="ARBA00022490"/>
    </source>
</evidence>
<dbReference type="HAMAP" id="MF_00605">
    <property type="entry name" value="TrmD"/>
    <property type="match status" value="1"/>
</dbReference>
<comment type="caution">
    <text evidence="19">The sequence shown here is derived from an EMBL/GenBank/DDBJ whole genome shotgun (WGS) entry which is preliminary data.</text>
</comment>
<evidence type="ECO:0000313" key="19">
    <source>
        <dbReference type="EMBL" id="TYP59957.1"/>
    </source>
</evidence>
<protein>
    <recommendedName>
        <fullName evidence="6 15">tRNA (guanine-N(1)-)-methyltransferase</fullName>
        <ecNumber evidence="5 15">2.1.1.228</ecNumber>
    </recommendedName>
    <alternativeName>
        <fullName evidence="12 15">M1G-methyltransferase</fullName>
    </alternativeName>
    <alternativeName>
        <fullName evidence="13 15">tRNA [GM37] methyltransferase</fullName>
    </alternativeName>
</protein>
<evidence type="ECO:0000256" key="10">
    <source>
        <dbReference type="ARBA" id="ARBA00022691"/>
    </source>
</evidence>
<dbReference type="PANTHER" id="PTHR46417:SF1">
    <property type="entry name" value="TRNA (GUANINE-N(1)-)-METHYLTRANSFERASE"/>
    <property type="match status" value="1"/>
</dbReference>
<dbReference type="OrthoDB" id="9807416at2"/>
<feature type="domain" description="tRNA methyltransferase TRMD/TRM10-type" evidence="18">
    <location>
        <begin position="4"/>
        <end position="227"/>
    </location>
</feature>